<dbReference type="Gene3D" id="2.160.10.10">
    <property type="entry name" value="Hexapeptide repeat proteins"/>
    <property type="match status" value="1"/>
</dbReference>
<dbReference type="SUPFAM" id="SSF51161">
    <property type="entry name" value="Trimeric LpxA-like enzymes"/>
    <property type="match status" value="1"/>
</dbReference>
<sequence length="315" mass="35177">MMREIFNYNVNNIDYNFNFVVKGVSTVLNPKNNSIIFLNKPNLDLLENLKEIKESVIFLKNTLTVKELEYQNIVKYVDNPRLEFAKFLNFLLKSIKKNKTFKFNHLGYYHGENITIGENVLIEPFVRLGNNIKIGNNTIIKSGVIIEDNVIIGENCYIRENSIIGGEDFGIETDIDGSTVRIPHFGGVRIGNNVEIGAGSTVCSGTIEETIVEDYVKVDYSVNVGHNTRIGRGTLICSGALIGGSSTLGNNVFIGMNASIKSKMIIGNNAVIGMGSIICNYINDGEIFTNEMADKLENIKIIRNLKQKILKRRIK</sequence>
<evidence type="ECO:0000313" key="7">
    <source>
        <dbReference type="Proteomes" id="UP000230719"/>
    </source>
</evidence>
<dbReference type="Pfam" id="PF14602">
    <property type="entry name" value="Hexapep_2"/>
    <property type="match status" value="1"/>
</dbReference>
<reference evidence="6 7" key="1">
    <citation type="submission" date="2017-08" db="EMBL/GenBank/DDBJ databases">
        <title>Analysis of Fusobacterium persistence and antibiotic response in human colorectal.</title>
        <authorList>
            <person name="Bullman S."/>
        </authorList>
    </citation>
    <scope>NUCLEOTIDE SEQUENCE [LARGE SCALE GENOMIC DNA]</scope>
    <source>
        <strain evidence="6 7">P2_CP</strain>
    </source>
</reference>
<dbReference type="GO" id="GO:0016020">
    <property type="term" value="C:membrane"/>
    <property type="evidence" value="ECO:0007669"/>
    <property type="project" value="GOC"/>
</dbReference>
<keyword evidence="5 6" id="KW-0012">Acyltransferase</keyword>
<evidence type="ECO:0000256" key="3">
    <source>
        <dbReference type="ARBA" id="ARBA00022679"/>
    </source>
</evidence>
<organism evidence="6 7">
    <name type="scientific">Fusobacterium animalis</name>
    <dbReference type="NCBI Taxonomy" id="76859"/>
    <lineage>
        <taxon>Bacteria</taxon>
        <taxon>Fusobacteriati</taxon>
        <taxon>Fusobacteriota</taxon>
        <taxon>Fusobacteriia</taxon>
        <taxon>Fusobacteriales</taxon>
        <taxon>Fusobacteriaceae</taxon>
        <taxon>Fusobacterium</taxon>
    </lineage>
</organism>
<keyword evidence="3 6" id="KW-0808">Transferase</keyword>
<dbReference type="InterPro" id="IPR011004">
    <property type="entry name" value="Trimer_LpxA-like_sf"/>
</dbReference>
<dbReference type="PANTHER" id="PTHR43378">
    <property type="entry name" value="UDP-3-O-ACYLGLUCOSAMINE N-ACYLTRANSFERASE"/>
    <property type="match status" value="1"/>
</dbReference>
<dbReference type="EMBL" id="NPND01000013">
    <property type="protein sequence ID" value="PIM91324.1"/>
    <property type="molecule type" value="Genomic_DNA"/>
</dbReference>
<name>A0A2G9FF52_9FUSO</name>
<evidence type="ECO:0000256" key="4">
    <source>
        <dbReference type="ARBA" id="ARBA00023098"/>
    </source>
</evidence>
<dbReference type="Pfam" id="PF00132">
    <property type="entry name" value="Hexapep"/>
    <property type="match status" value="2"/>
</dbReference>
<keyword evidence="1" id="KW-0444">Lipid biosynthesis</keyword>
<keyword evidence="4" id="KW-0443">Lipid metabolism</keyword>
<evidence type="ECO:0000256" key="2">
    <source>
        <dbReference type="ARBA" id="ARBA00022556"/>
    </source>
</evidence>
<dbReference type="PANTHER" id="PTHR43378:SF2">
    <property type="entry name" value="UDP-3-O-ACYLGLUCOSAMINE N-ACYLTRANSFERASE 1, MITOCHONDRIAL-RELATED"/>
    <property type="match status" value="1"/>
</dbReference>
<dbReference type="AlphaFoldDB" id="A0A2G9FF52"/>
<dbReference type="InterPro" id="IPR001451">
    <property type="entry name" value="Hexapep"/>
</dbReference>
<dbReference type="InterPro" id="IPR007691">
    <property type="entry name" value="LpxD"/>
</dbReference>
<keyword evidence="2" id="KW-0441">Lipid A biosynthesis</keyword>
<evidence type="ECO:0000256" key="1">
    <source>
        <dbReference type="ARBA" id="ARBA00022516"/>
    </source>
</evidence>
<evidence type="ECO:0000313" key="6">
    <source>
        <dbReference type="EMBL" id="PIM91324.1"/>
    </source>
</evidence>
<gene>
    <name evidence="6" type="ORF">CI114_05425</name>
</gene>
<accession>A0A2G9FF52</accession>
<proteinExistence type="predicted"/>
<comment type="caution">
    <text evidence="6">The sequence shown here is derived from an EMBL/GenBank/DDBJ whole genome shotgun (WGS) entry which is preliminary data.</text>
</comment>
<evidence type="ECO:0000256" key="5">
    <source>
        <dbReference type="ARBA" id="ARBA00023315"/>
    </source>
</evidence>
<protein>
    <submittedName>
        <fullName evidence="6">UDP-3-O-(3-hydroxymyristoyl)glucosamine N-acyltransferase</fullName>
    </submittedName>
</protein>
<dbReference type="GO" id="GO:0016410">
    <property type="term" value="F:N-acyltransferase activity"/>
    <property type="evidence" value="ECO:0007669"/>
    <property type="project" value="InterPro"/>
</dbReference>
<dbReference type="Proteomes" id="UP000230719">
    <property type="component" value="Unassembled WGS sequence"/>
</dbReference>
<dbReference type="GO" id="GO:0009245">
    <property type="term" value="P:lipid A biosynthetic process"/>
    <property type="evidence" value="ECO:0007669"/>
    <property type="project" value="UniProtKB-KW"/>
</dbReference>